<protein>
    <submittedName>
        <fullName evidence="2">Uncharacterized protein</fullName>
    </submittedName>
</protein>
<dbReference type="Proteomes" id="UP000250321">
    <property type="component" value="Unassembled WGS sequence"/>
</dbReference>
<name>A0A314YLL9_PRUYE</name>
<feature type="region of interest" description="Disordered" evidence="1">
    <location>
        <begin position="1"/>
        <end position="28"/>
    </location>
</feature>
<dbReference type="EMBL" id="PJQY01001082">
    <property type="protein sequence ID" value="PQQ05484.1"/>
    <property type="molecule type" value="Genomic_DNA"/>
</dbReference>
<feature type="compositionally biased region" description="Low complexity" evidence="1">
    <location>
        <begin position="9"/>
        <end position="20"/>
    </location>
</feature>
<organism evidence="2 3">
    <name type="scientific">Prunus yedoensis var. nudiflora</name>
    <dbReference type="NCBI Taxonomy" id="2094558"/>
    <lineage>
        <taxon>Eukaryota</taxon>
        <taxon>Viridiplantae</taxon>
        <taxon>Streptophyta</taxon>
        <taxon>Embryophyta</taxon>
        <taxon>Tracheophyta</taxon>
        <taxon>Spermatophyta</taxon>
        <taxon>Magnoliopsida</taxon>
        <taxon>eudicotyledons</taxon>
        <taxon>Gunneridae</taxon>
        <taxon>Pentapetalae</taxon>
        <taxon>rosids</taxon>
        <taxon>fabids</taxon>
        <taxon>Rosales</taxon>
        <taxon>Rosaceae</taxon>
        <taxon>Amygdaloideae</taxon>
        <taxon>Amygdaleae</taxon>
        <taxon>Prunus</taxon>
    </lineage>
</organism>
<comment type="caution">
    <text evidence="2">The sequence shown here is derived from an EMBL/GenBank/DDBJ whole genome shotgun (WGS) entry which is preliminary data.</text>
</comment>
<evidence type="ECO:0000313" key="2">
    <source>
        <dbReference type="EMBL" id="PQQ05484.1"/>
    </source>
</evidence>
<accession>A0A314YLL9</accession>
<evidence type="ECO:0000313" key="3">
    <source>
        <dbReference type="Proteomes" id="UP000250321"/>
    </source>
</evidence>
<reference evidence="2 3" key="1">
    <citation type="submission" date="2018-02" db="EMBL/GenBank/DDBJ databases">
        <title>Draft genome of wild Prunus yedoensis var. nudiflora.</title>
        <authorList>
            <person name="Baek S."/>
            <person name="Kim J.-H."/>
            <person name="Choi K."/>
            <person name="Kim G.-B."/>
            <person name="Cho A."/>
            <person name="Jang H."/>
            <person name="Shin C.-H."/>
            <person name="Yu H.-J."/>
            <person name="Mun J.-H."/>
        </authorList>
    </citation>
    <scope>NUCLEOTIDE SEQUENCE [LARGE SCALE GENOMIC DNA]</scope>
    <source>
        <strain evidence="3">cv. Jeju island</strain>
        <tissue evidence="2">Leaf</tissue>
    </source>
</reference>
<proteinExistence type="predicted"/>
<sequence>MGGEGGEGAAAPSPSGSASSDGVTAGSVGDLSPSQLLAPLMLATPRVLRLALPLPNSSQLEQLLPLASPPPCSSKLKQLRVCTCIIHINNARLTTLFEKEK</sequence>
<dbReference type="AlphaFoldDB" id="A0A314YLL9"/>
<gene>
    <name evidence="2" type="ORF">Pyn_10552</name>
</gene>
<evidence type="ECO:0000256" key="1">
    <source>
        <dbReference type="SAM" id="MobiDB-lite"/>
    </source>
</evidence>
<keyword evidence="3" id="KW-1185">Reference proteome</keyword>